<reference evidence="1" key="1">
    <citation type="submission" date="2021-06" db="EMBL/GenBank/DDBJ databases">
        <authorList>
            <person name="Kallberg Y."/>
            <person name="Tangrot J."/>
            <person name="Rosling A."/>
        </authorList>
    </citation>
    <scope>NUCLEOTIDE SEQUENCE</scope>
    <source>
        <strain evidence="1">UK204</strain>
    </source>
</reference>
<proteinExistence type="predicted"/>
<keyword evidence="2" id="KW-1185">Reference proteome</keyword>
<evidence type="ECO:0000313" key="2">
    <source>
        <dbReference type="Proteomes" id="UP000789570"/>
    </source>
</evidence>
<feature type="non-terminal residue" evidence="1">
    <location>
        <position position="1"/>
    </location>
</feature>
<comment type="caution">
    <text evidence="1">The sequence shown here is derived from an EMBL/GenBank/DDBJ whole genome shotgun (WGS) entry which is preliminary data.</text>
</comment>
<protein>
    <submittedName>
        <fullName evidence="1">2894_t:CDS:1</fullName>
    </submittedName>
</protein>
<accession>A0A9N9IN03</accession>
<organism evidence="1 2">
    <name type="scientific">Funneliformis caledonium</name>
    <dbReference type="NCBI Taxonomy" id="1117310"/>
    <lineage>
        <taxon>Eukaryota</taxon>
        <taxon>Fungi</taxon>
        <taxon>Fungi incertae sedis</taxon>
        <taxon>Mucoromycota</taxon>
        <taxon>Glomeromycotina</taxon>
        <taxon>Glomeromycetes</taxon>
        <taxon>Glomerales</taxon>
        <taxon>Glomeraceae</taxon>
        <taxon>Funneliformis</taxon>
    </lineage>
</organism>
<dbReference type="EMBL" id="CAJVPQ010015639">
    <property type="protein sequence ID" value="CAG8743280.1"/>
    <property type="molecule type" value="Genomic_DNA"/>
</dbReference>
<dbReference type="AlphaFoldDB" id="A0A9N9IN03"/>
<gene>
    <name evidence="1" type="ORF">FCALED_LOCUS15780</name>
</gene>
<evidence type="ECO:0000313" key="1">
    <source>
        <dbReference type="EMBL" id="CAG8743280.1"/>
    </source>
</evidence>
<dbReference type="Proteomes" id="UP000789570">
    <property type="component" value="Unassembled WGS sequence"/>
</dbReference>
<sequence>QERFRYHRSSKNDSEIIVLARTILKHRSSMNDSEIIVLARTILKSSF</sequence>
<name>A0A9N9IN03_9GLOM</name>